<evidence type="ECO:0000256" key="3">
    <source>
        <dbReference type="ARBA" id="ARBA00022737"/>
    </source>
</evidence>
<gene>
    <name evidence="7" type="ORF">M9Y10_041340</name>
</gene>
<evidence type="ECO:0000256" key="6">
    <source>
        <dbReference type="ARBA" id="ARBA00038019"/>
    </source>
</evidence>
<evidence type="ECO:0000313" key="8">
    <source>
        <dbReference type="Proteomes" id="UP001470230"/>
    </source>
</evidence>
<proteinExistence type="inferred from homology"/>
<name>A0ABR2K4T9_9EUKA</name>
<keyword evidence="4" id="KW-0508">mRNA splicing</keyword>
<organism evidence="7 8">
    <name type="scientific">Tritrichomonas musculus</name>
    <dbReference type="NCBI Taxonomy" id="1915356"/>
    <lineage>
        <taxon>Eukaryota</taxon>
        <taxon>Metamonada</taxon>
        <taxon>Parabasalia</taxon>
        <taxon>Tritrichomonadida</taxon>
        <taxon>Tritrichomonadidae</taxon>
        <taxon>Tritrichomonas</taxon>
    </lineage>
</organism>
<reference evidence="7 8" key="1">
    <citation type="submission" date="2024-04" db="EMBL/GenBank/DDBJ databases">
        <title>Tritrichomonas musculus Genome.</title>
        <authorList>
            <person name="Alves-Ferreira E."/>
            <person name="Grigg M."/>
            <person name="Lorenzi H."/>
            <person name="Galac M."/>
        </authorList>
    </citation>
    <scope>NUCLEOTIDE SEQUENCE [LARGE SCALE GENOMIC DNA]</scope>
    <source>
        <strain evidence="7 8">EAF2021</strain>
    </source>
</reference>
<evidence type="ECO:0000313" key="7">
    <source>
        <dbReference type="EMBL" id="KAK8885883.1"/>
    </source>
</evidence>
<dbReference type="InterPro" id="IPR003107">
    <property type="entry name" value="HAT"/>
</dbReference>
<evidence type="ECO:0000256" key="2">
    <source>
        <dbReference type="ARBA" id="ARBA00022664"/>
    </source>
</evidence>
<comment type="subcellular location">
    <subcellularLocation>
        <location evidence="1">Nucleus</location>
    </subcellularLocation>
</comment>
<dbReference type="SMART" id="SM00386">
    <property type="entry name" value="HAT"/>
    <property type="match status" value="7"/>
</dbReference>
<evidence type="ECO:0000256" key="4">
    <source>
        <dbReference type="ARBA" id="ARBA00023187"/>
    </source>
</evidence>
<dbReference type="EMBL" id="JAPFFF010000007">
    <property type="protein sequence ID" value="KAK8885883.1"/>
    <property type="molecule type" value="Genomic_DNA"/>
</dbReference>
<dbReference type="SUPFAM" id="SSF48452">
    <property type="entry name" value="TPR-like"/>
    <property type="match status" value="1"/>
</dbReference>
<keyword evidence="3" id="KW-0677">Repeat</keyword>
<comment type="similarity">
    <text evidence="6">Belongs to the PRP39 family.</text>
</comment>
<dbReference type="Pfam" id="PF23241">
    <property type="entry name" value="HAT_PRP39_C"/>
    <property type="match status" value="1"/>
</dbReference>
<keyword evidence="2" id="KW-0507">mRNA processing</keyword>
<evidence type="ECO:0000256" key="1">
    <source>
        <dbReference type="ARBA" id="ARBA00004123"/>
    </source>
</evidence>
<dbReference type="InterPro" id="IPR059164">
    <property type="entry name" value="HAT_PRP39_C"/>
</dbReference>
<dbReference type="PANTHER" id="PTHR17204">
    <property type="entry name" value="PRE-MRNA PROCESSING PROTEIN PRP39-RELATED"/>
    <property type="match status" value="1"/>
</dbReference>
<keyword evidence="8" id="KW-1185">Reference proteome</keyword>
<dbReference type="Gene3D" id="1.25.40.10">
    <property type="entry name" value="Tetratricopeptide repeat domain"/>
    <property type="match status" value="2"/>
</dbReference>
<dbReference type="Pfam" id="PF23240">
    <property type="entry name" value="HAT_PRP39_N"/>
    <property type="match status" value="1"/>
</dbReference>
<dbReference type="Proteomes" id="UP001470230">
    <property type="component" value="Unassembled WGS sequence"/>
</dbReference>
<evidence type="ECO:0000256" key="5">
    <source>
        <dbReference type="ARBA" id="ARBA00023242"/>
    </source>
</evidence>
<protein>
    <submittedName>
        <fullName evidence="7">Uncharacterized protein</fullName>
    </submittedName>
</protein>
<dbReference type="PANTHER" id="PTHR17204:SF5">
    <property type="entry name" value="PRE-MRNA-PROCESSING FACTOR 39"/>
    <property type="match status" value="1"/>
</dbReference>
<accession>A0ABR2K4T9</accession>
<comment type="caution">
    <text evidence="7">The sequence shown here is derived from an EMBL/GenBank/DDBJ whole genome shotgun (WGS) entry which is preliminary data.</text>
</comment>
<sequence length="590" mass="69696">MAHNLWTLVKKDPYNHYFWTELVRVAEESKSFEGIVRVYTGILEKFPLLHVYWNKWALLVHQNGTSNSVKDSLEIFERSVQPGVLENSVEMWQYYCEFATKYCALELNEDQVREILERAISHVGDDYQSDTIWSIYISWENERQRYDNVSQLYMRVLSKPVRNLDTFFSNFTEHAKNHSIEKAATSAEKSVIDDQLNQEADNDVTLKADDLERRMQTLIYEKRQQTYYQTAEFLQNRQFFEIKIRRTYFHFTRPNPIQIANWYEYIDFETKMGNIDRVQHLYERCLIPCQMCPDVWIMYANFLFSNGRAEDAEALLEERGLKGLIGRDPEFLRLYGMYEESHNQTEKARYIFEECLHAGFLSNDGPFWSSGSAHIALASYYLRQGTLHPDVQQEWSSKAIQILSDYLKIFGDVLPDQSKATRRTNSFNSKNENLDAQREYTIVAAALSHLIAFENPASDGSYISELRKKCLKVPLALALCVRTLIEAQQIDLAKQIYEDFLASPNAQMSLQDRCEMYPIYIEFLRRYSNITEIRKAERQYLNVQKERRLEIIEERREACKDTSNLSEIMDRWILYLQESDNMKRGFQETE</sequence>
<keyword evidence="5" id="KW-0539">Nucleus</keyword>
<dbReference type="InterPro" id="IPR011990">
    <property type="entry name" value="TPR-like_helical_dom_sf"/>
</dbReference>